<dbReference type="STRING" id="888268.A0A1E5V409"/>
<dbReference type="InterPro" id="IPR012677">
    <property type="entry name" value="Nucleotide-bd_a/b_plait_sf"/>
</dbReference>
<name>A0A1E5V409_9POAL</name>
<proteinExistence type="predicted"/>
<reference evidence="3 4" key="1">
    <citation type="submission" date="2016-09" db="EMBL/GenBank/DDBJ databases">
        <title>The draft genome of Dichanthelium oligosanthes: A C3 panicoid grass species.</title>
        <authorList>
            <person name="Studer A.J."/>
            <person name="Schnable J.C."/>
            <person name="Brutnell T.P."/>
        </authorList>
    </citation>
    <scope>NUCLEOTIDE SEQUENCE [LARGE SCALE GENOMIC DNA]</scope>
    <source>
        <strain evidence="4">cv. Kellogg 1175</strain>
        <tissue evidence="3">Leaf</tissue>
    </source>
</reference>
<dbReference type="Pfam" id="PF00076">
    <property type="entry name" value="RRM_1"/>
    <property type="match status" value="1"/>
</dbReference>
<dbReference type="InterPro" id="IPR000504">
    <property type="entry name" value="RRM_dom"/>
</dbReference>
<gene>
    <name evidence="3" type="ORF">BAE44_0019206</name>
</gene>
<dbReference type="OrthoDB" id="688823at2759"/>
<evidence type="ECO:0000313" key="3">
    <source>
        <dbReference type="EMBL" id="OEL19774.1"/>
    </source>
</evidence>
<dbReference type="InterPro" id="IPR035979">
    <property type="entry name" value="RBD_domain_sf"/>
</dbReference>
<keyword evidence="4" id="KW-1185">Reference proteome</keyword>
<comment type="caution">
    <text evidence="3">The sequence shown here is derived from an EMBL/GenBank/DDBJ whole genome shotgun (WGS) entry which is preliminary data.</text>
</comment>
<dbReference type="PANTHER" id="PTHR10501">
    <property type="entry name" value="U1 SMALL NUCLEAR RIBONUCLEOPROTEIN A/U2 SMALL NUCLEAR RIBONUCLEOPROTEIN B"/>
    <property type="match status" value="1"/>
</dbReference>
<protein>
    <recommendedName>
        <fullName evidence="2">RRM domain-containing protein</fullName>
    </recommendedName>
</protein>
<dbReference type="AlphaFoldDB" id="A0A1E5V409"/>
<evidence type="ECO:0000259" key="2">
    <source>
        <dbReference type="Pfam" id="PF00076"/>
    </source>
</evidence>
<feature type="domain" description="RRM" evidence="2">
    <location>
        <begin position="4"/>
        <end position="43"/>
    </location>
</feature>
<dbReference type="EMBL" id="LWDX02052651">
    <property type="protein sequence ID" value="OEL19774.1"/>
    <property type="molecule type" value="Genomic_DNA"/>
</dbReference>
<sequence length="67" mass="7788">MGFREVRLVNKVTNRHLICFVDFATPVHAFHAMRALQGYKFDEEDPRSRNLNLQFSHSPRMNSHGGC</sequence>
<dbReference type="SUPFAM" id="SSF54928">
    <property type="entry name" value="RNA-binding domain, RBD"/>
    <property type="match status" value="1"/>
</dbReference>
<evidence type="ECO:0000256" key="1">
    <source>
        <dbReference type="ARBA" id="ARBA00022884"/>
    </source>
</evidence>
<keyword evidence="1" id="KW-0694">RNA-binding</keyword>
<dbReference type="Gene3D" id="3.30.70.330">
    <property type="match status" value="1"/>
</dbReference>
<evidence type="ECO:0000313" key="4">
    <source>
        <dbReference type="Proteomes" id="UP000095767"/>
    </source>
</evidence>
<dbReference type="GO" id="GO:0003723">
    <property type="term" value="F:RNA binding"/>
    <property type="evidence" value="ECO:0007669"/>
    <property type="project" value="UniProtKB-KW"/>
</dbReference>
<organism evidence="3 4">
    <name type="scientific">Dichanthelium oligosanthes</name>
    <dbReference type="NCBI Taxonomy" id="888268"/>
    <lineage>
        <taxon>Eukaryota</taxon>
        <taxon>Viridiplantae</taxon>
        <taxon>Streptophyta</taxon>
        <taxon>Embryophyta</taxon>
        <taxon>Tracheophyta</taxon>
        <taxon>Spermatophyta</taxon>
        <taxon>Magnoliopsida</taxon>
        <taxon>Liliopsida</taxon>
        <taxon>Poales</taxon>
        <taxon>Poaceae</taxon>
        <taxon>PACMAD clade</taxon>
        <taxon>Panicoideae</taxon>
        <taxon>Panicodae</taxon>
        <taxon>Paniceae</taxon>
        <taxon>Dichantheliinae</taxon>
        <taxon>Dichanthelium</taxon>
    </lineage>
</organism>
<dbReference type="Proteomes" id="UP000095767">
    <property type="component" value="Unassembled WGS sequence"/>
</dbReference>
<accession>A0A1E5V409</accession>